<dbReference type="InterPro" id="IPR036652">
    <property type="entry name" value="YjeF_N_dom_sf"/>
</dbReference>
<name>A0A135YZQ0_9FIRM</name>
<evidence type="ECO:0000256" key="17">
    <source>
        <dbReference type="HAMAP-Rule" id="MF_01965"/>
    </source>
</evidence>
<dbReference type="InterPro" id="IPR029056">
    <property type="entry name" value="Ribokinase-like"/>
</dbReference>
<feature type="binding site" evidence="18">
    <location>
        <position position="174"/>
    </location>
    <ligand>
        <name>(6S)-NADPHX</name>
        <dbReference type="ChEBI" id="CHEBI:64076"/>
    </ligand>
</feature>
<feature type="binding site" evidence="18">
    <location>
        <begin position="141"/>
        <end position="147"/>
    </location>
    <ligand>
        <name>(6S)-NADPHX</name>
        <dbReference type="ChEBI" id="CHEBI:64076"/>
    </ligand>
</feature>
<comment type="similarity">
    <text evidence="3 19">In the N-terminal section; belongs to the NnrE/AIBP family.</text>
</comment>
<organism evidence="22 23">
    <name type="scientific">Peptostreptococcus anaerobius</name>
    <dbReference type="NCBI Taxonomy" id="1261"/>
    <lineage>
        <taxon>Bacteria</taxon>
        <taxon>Bacillati</taxon>
        <taxon>Bacillota</taxon>
        <taxon>Clostridia</taxon>
        <taxon>Peptostreptococcales</taxon>
        <taxon>Peptostreptococcaceae</taxon>
        <taxon>Peptostreptococcus</taxon>
    </lineage>
</organism>
<feature type="binding site" evidence="17">
    <location>
        <position position="475"/>
    </location>
    <ligand>
        <name>AMP</name>
        <dbReference type="ChEBI" id="CHEBI:456215"/>
    </ligand>
</feature>
<gene>
    <name evidence="18" type="primary">nnrE</name>
    <name evidence="17" type="synonym">nnrD</name>
    <name evidence="22" type="ORF">HMPREF3195_00052</name>
</gene>
<keyword evidence="8 17" id="KW-0521">NADP</keyword>
<keyword evidence="7 17" id="KW-0067">ATP-binding</keyword>
<dbReference type="InterPro" id="IPR000631">
    <property type="entry name" value="CARKD"/>
</dbReference>
<dbReference type="NCBIfam" id="TIGR00197">
    <property type="entry name" value="yjeF_nterm"/>
    <property type="match status" value="1"/>
</dbReference>
<keyword evidence="11 18" id="KW-0413">Isomerase</keyword>
<evidence type="ECO:0000256" key="13">
    <source>
        <dbReference type="ARBA" id="ARBA00023268"/>
    </source>
</evidence>
<dbReference type="NCBIfam" id="TIGR00196">
    <property type="entry name" value="yjeF_cterm"/>
    <property type="match status" value="1"/>
</dbReference>
<dbReference type="GO" id="GO:0052856">
    <property type="term" value="F:NAD(P)HX epimerase activity"/>
    <property type="evidence" value="ECO:0007669"/>
    <property type="project" value="UniProtKB-UniRule"/>
</dbReference>
<dbReference type="GO" id="GO:0052855">
    <property type="term" value="F:ADP-dependent NAD(P)H-hydrate dehydratase activity"/>
    <property type="evidence" value="ECO:0007669"/>
    <property type="project" value="UniProtKB-UniRule"/>
</dbReference>
<evidence type="ECO:0000313" key="22">
    <source>
        <dbReference type="EMBL" id="KXI14863.1"/>
    </source>
</evidence>
<comment type="catalytic activity">
    <reaction evidence="15 17 19">
        <text>(6S)-NADHX + ADP = AMP + phosphate + NADH + H(+)</text>
        <dbReference type="Rhea" id="RHEA:32223"/>
        <dbReference type="ChEBI" id="CHEBI:15378"/>
        <dbReference type="ChEBI" id="CHEBI:43474"/>
        <dbReference type="ChEBI" id="CHEBI:57945"/>
        <dbReference type="ChEBI" id="CHEBI:64074"/>
        <dbReference type="ChEBI" id="CHEBI:456215"/>
        <dbReference type="ChEBI" id="CHEBI:456216"/>
        <dbReference type="EC" id="4.2.1.136"/>
    </reaction>
</comment>
<dbReference type="SUPFAM" id="SSF64153">
    <property type="entry name" value="YjeF N-terminal domain-like"/>
    <property type="match status" value="1"/>
</dbReference>
<evidence type="ECO:0000256" key="16">
    <source>
        <dbReference type="ARBA" id="ARBA00049209"/>
    </source>
</evidence>
<evidence type="ECO:0000256" key="6">
    <source>
        <dbReference type="ARBA" id="ARBA00022741"/>
    </source>
</evidence>
<dbReference type="EMBL" id="LSQZ01000001">
    <property type="protein sequence ID" value="KXI14863.1"/>
    <property type="molecule type" value="Genomic_DNA"/>
</dbReference>
<dbReference type="EC" id="4.2.1.136" evidence="19"/>
<evidence type="ECO:0000256" key="19">
    <source>
        <dbReference type="PIRNR" id="PIRNR017184"/>
    </source>
</evidence>
<feature type="binding site" evidence="18">
    <location>
        <begin position="62"/>
        <end position="66"/>
    </location>
    <ligand>
        <name>(6S)-NADPHX</name>
        <dbReference type="ChEBI" id="CHEBI:64076"/>
    </ligand>
</feature>
<evidence type="ECO:0000256" key="2">
    <source>
        <dbReference type="ARBA" id="ARBA00000909"/>
    </source>
</evidence>
<dbReference type="InterPro" id="IPR030677">
    <property type="entry name" value="Nnr"/>
</dbReference>
<evidence type="ECO:0000256" key="8">
    <source>
        <dbReference type="ARBA" id="ARBA00022857"/>
    </source>
</evidence>
<dbReference type="PROSITE" id="PS51385">
    <property type="entry name" value="YJEF_N"/>
    <property type="match status" value="1"/>
</dbReference>
<dbReference type="CDD" id="cd01171">
    <property type="entry name" value="YXKO-related"/>
    <property type="match status" value="1"/>
</dbReference>
<dbReference type="AlphaFoldDB" id="A0A135YZQ0"/>
<dbReference type="eggNOG" id="COG0063">
    <property type="taxonomic scope" value="Bacteria"/>
</dbReference>
<dbReference type="InterPro" id="IPR004443">
    <property type="entry name" value="YjeF_N_dom"/>
</dbReference>
<proteinExistence type="inferred from homology"/>
<comment type="similarity">
    <text evidence="17">Belongs to the NnrD/CARKD family.</text>
</comment>
<sequence>MIIGSAALTRKMDEMCMDTFKIPSIVLMENAASAATKRIEEILDSQGLCGQRLFTILSGAGNNGGDGLVIARKLSIMGHSVRVIFIGQEEKMTESTRTNMDIIRSMGIEILSFEHGDYHMNDTKMTGILKQTDYLIDSLFGVGLNRDLDFSYIGLIGMVNRAREMYSFKTIAIDTPSGIDPTSGQIMGDAIEADYTITFEYFKEGFLNYSIEDYLGQVFVEPIGIPDKVYNYIERQDRTKFGASIDQSADRRDFISGRFVDIDYINDILKDRKPSSNKSDLGKVLIYAGSKGYYGAAYLASRAASKTGSGLVTLVSDEDTIGVNATRLVEEMTCLDDDKERLEKLLAKADAIAFGPGKADKRISKVQLESLLGDLESGTNKPSLVIDAGGLDVFDPSRMAKGKDVIMTPHSGEFARMIGLSPSEVDQNRFQLAKGYAARNGIVLVLKGKNTIISDGNRTYVNTTGNPAMANGGMGDALTGIITSLCGQGYEAFEAAVLGVYLHGLIGDVIFKNKYVINARDLIKMIPKTIKILYNRKK</sequence>
<feature type="binding site" evidence="17">
    <location>
        <position position="476"/>
    </location>
    <ligand>
        <name>(6S)-NADPHX</name>
        <dbReference type="ChEBI" id="CHEBI:64076"/>
    </ligand>
</feature>
<dbReference type="EC" id="5.1.99.6" evidence="19"/>
<feature type="domain" description="YjeF C-terminal" evidence="20">
    <location>
        <begin position="261"/>
        <end position="533"/>
    </location>
</feature>
<feature type="binding site" evidence="18">
    <location>
        <position position="177"/>
    </location>
    <ligand>
        <name>K(+)</name>
        <dbReference type="ChEBI" id="CHEBI:29103"/>
    </ligand>
</feature>
<feature type="binding site" evidence="17">
    <location>
        <position position="410"/>
    </location>
    <ligand>
        <name>(6S)-NADPHX</name>
        <dbReference type="ChEBI" id="CHEBI:64076"/>
    </ligand>
</feature>
<feature type="binding site" evidence="18">
    <location>
        <position position="63"/>
    </location>
    <ligand>
        <name>K(+)</name>
        <dbReference type="ChEBI" id="CHEBI:29103"/>
    </ligand>
</feature>
<dbReference type="Pfam" id="PF03853">
    <property type="entry name" value="YjeF_N"/>
    <property type="match status" value="1"/>
</dbReference>
<dbReference type="eggNOG" id="COG0062">
    <property type="taxonomic scope" value="Bacteria"/>
</dbReference>
<evidence type="ECO:0000256" key="15">
    <source>
        <dbReference type="ARBA" id="ARBA00048238"/>
    </source>
</evidence>
<comment type="catalytic activity">
    <reaction evidence="16 17 19">
        <text>(6S)-NADPHX + ADP = AMP + phosphate + NADPH + H(+)</text>
        <dbReference type="Rhea" id="RHEA:32235"/>
        <dbReference type="ChEBI" id="CHEBI:15378"/>
        <dbReference type="ChEBI" id="CHEBI:43474"/>
        <dbReference type="ChEBI" id="CHEBI:57783"/>
        <dbReference type="ChEBI" id="CHEBI:64076"/>
        <dbReference type="ChEBI" id="CHEBI:456215"/>
        <dbReference type="ChEBI" id="CHEBI:456216"/>
        <dbReference type="EC" id="4.2.1.136"/>
    </reaction>
</comment>
<dbReference type="GO" id="GO:0110051">
    <property type="term" value="P:metabolite repair"/>
    <property type="evidence" value="ECO:0007669"/>
    <property type="project" value="TreeGrafter"/>
</dbReference>
<comment type="similarity">
    <text evidence="18">Belongs to the NnrE/AIBP family.</text>
</comment>
<comment type="similarity">
    <text evidence="4 19">In the C-terminal section; belongs to the NnrD/CARKD family.</text>
</comment>
<comment type="caution">
    <text evidence="22">The sequence shown here is derived from an EMBL/GenBank/DDBJ whole genome shotgun (WGS) entry which is preliminary data.</text>
</comment>
<keyword evidence="9 18" id="KW-0630">Potassium</keyword>
<dbReference type="STRING" id="1261.HMPREF3195_00052"/>
<feature type="binding site" evidence="17">
    <location>
        <position position="296"/>
    </location>
    <ligand>
        <name>(6S)-NADPHX</name>
        <dbReference type="ChEBI" id="CHEBI:64076"/>
    </ligand>
</feature>
<dbReference type="HAMAP" id="MF_01965">
    <property type="entry name" value="NADHX_dehydratase"/>
    <property type="match status" value="1"/>
</dbReference>
<dbReference type="Gene3D" id="3.40.50.10260">
    <property type="entry name" value="YjeF N-terminal domain"/>
    <property type="match status" value="1"/>
</dbReference>
<dbReference type="RefSeq" id="WP_061101515.1">
    <property type="nucleotide sequence ID" value="NZ_KQ961782.1"/>
</dbReference>
<evidence type="ECO:0000256" key="3">
    <source>
        <dbReference type="ARBA" id="ARBA00006001"/>
    </source>
</evidence>
<evidence type="ECO:0000256" key="12">
    <source>
        <dbReference type="ARBA" id="ARBA00023239"/>
    </source>
</evidence>
<comment type="catalytic activity">
    <reaction evidence="2 18 19">
        <text>(6R)-NADPHX = (6S)-NADPHX</text>
        <dbReference type="Rhea" id="RHEA:32227"/>
        <dbReference type="ChEBI" id="CHEBI:64076"/>
        <dbReference type="ChEBI" id="CHEBI:64077"/>
        <dbReference type="EC" id="5.1.99.6"/>
    </reaction>
</comment>
<keyword evidence="10 17" id="KW-0520">NAD</keyword>
<feature type="binding site" evidence="17">
    <location>
        <position position="357"/>
    </location>
    <ligand>
        <name>(6S)-NADPHX</name>
        <dbReference type="ChEBI" id="CHEBI:64076"/>
    </ligand>
</feature>
<evidence type="ECO:0000256" key="1">
    <source>
        <dbReference type="ARBA" id="ARBA00000013"/>
    </source>
</evidence>
<dbReference type="PANTHER" id="PTHR12592:SF0">
    <property type="entry name" value="ATP-DEPENDENT (S)-NAD(P)H-HYDRATE DEHYDRATASE"/>
    <property type="match status" value="1"/>
</dbReference>
<keyword evidence="6 17" id="KW-0547">Nucleotide-binding</keyword>
<accession>A0A135YZQ0</accession>
<feature type="domain" description="YjeF N-terminal" evidence="21">
    <location>
        <begin position="9"/>
        <end position="231"/>
    </location>
</feature>
<comment type="function">
    <text evidence="18">Catalyzes the epimerization of the S- and R-forms of NAD(P)HX, a damaged form of NAD(P)H that is a result of enzymatic or heat-dependent hydration. This is a prerequisite for the S-specific NAD(P)H-hydrate dehydratase to allow the repair of both epimers of NAD(P)HX.</text>
</comment>
<keyword evidence="5 18" id="KW-0479">Metal-binding</keyword>
<dbReference type="GO" id="GO:0046496">
    <property type="term" value="P:nicotinamide nucleotide metabolic process"/>
    <property type="evidence" value="ECO:0007669"/>
    <property type="project" value="UniProtKB-UniRule"/>
</dbReference>
<evidence type="ECO:0000256" key="18">
    <source>
        <dbReference type="HAMAP-Rule" id="MF_01966"/>
    </source>
</evidence>
<evidence type="ECO:0000256" key="4">
    <source>
        <dbReference type="ARBA" id="ARBA00009524"/>
    </source>
</evidence>
<comment type="catalytic activity">
    <reaction evidence="1 18 19">
        <text>(6R)-NADHX = (6S)-NADHX</text>
        <dbReference type="Rhea" id="RHEA:32215"/>
        <dbReference type="ChEBI" id="CHEBI:64074"/>
        <dbReference type="ChEBI" id="CHEBI:64075"/>
        <dbReference type="EC" id="5.1.99.6"/>
    </reaction>
</comment>
<dbReference type="GO" id="GO:0005524">
    <property type="term" value="F:ATP binding"/>
    <property type="evidence" value="ECO:0007669"/>
    <property type="project" value="UniProtKB-UniRule"/>
</dbReference>
<protein>
    <recommendedName>
        <fullName evidence="19">Bifunctional NAD(P)H-hydrate repair enzyme</fullName>
    </recommendedName>
    <alternativeName>
        <fullName evidence="19">Nicotinamide nucleotide repair protein</fullName>
    </alternativeName>
    <domain>
        <recommendedName>
            <fullName evidence="19">ADP-dependent (S)-NAD(P)H-hydrate dehydratase</fullName>
            <ecNumber evidence="19">4.2.1.136</ecNumber>
        </recommendedName>
        <alternativeName>
            <fullName evidence="19">ADP-dependent NAD(P)HX dehydratase</fullName>
        </alternativeName>
    </domain>
    <domain>
        <recommendedName>
            <fullName evidence="19">NAD(P)H-hydrate epimerase</fullName>
            <ecNumber evidence="19">5.1.99.6</ecNumber>
        </recommendedName>
    </domain>
</protein>
<evidence type="ECO:0000256" key="14">
    <source>
        <dbReference type="ARBA" id="ARBA00025153"/>
    </source>
</evidence>
<evidence type="ECO:0000256" key="5">
    <source>
        <dbReference type="ARBA" id="ARBA00022723"/>
    </source>
</evidence>
<evidence type="ECO:0000313" key="23">
    <source>
        <dbReference type="Proteomes" id="UP000070326"/>
    </source>
</evidence>
<keyword evidence="13" id="KW-0511">Multifunctional enzyme</keyword>
<dbReference type="HAMAP" id="MF_01966">
    <property type="entry name" value="NADHX_epimerase"/>
    <property type="match status" value="1"/>
</dbReference>
<evidence type="ECO:0000256" key="10">
    <source>
        <dbReference type="ARBA" id="ARBA00023027"/>
    </source>
</evidence>
<comment type="function">
    <text evidence="17">Catalyzes the dehydration of the S-form of NAD(P)HX at the expense of ADP, which is converted to AMP. Together with NAD(P)HX epimerase, which catalyzes the epimerization of the S- and R-forms, the enzyme allows the repair of both epimers of NAD(P)HX, a damaged form of NAD(P)H that is a result of enzymatic or heat-dependent hydration.</text>
</comment>
<comment type="cofactor">
    <cofactor evidence="17">
        <name>Mg(2+)</name>
        <dbReference type="ChEBI" id="CHEBI:18420"/>
    </cofactor>
</comment>
<dbReference type="GO" id="GO:0046872">
    <property type="term" value="F:metal ion binding"/>
    <property type="evidence" value="ECO:0007669"/>
    <property type="project" value="UniProtKB-UniRule"/>
</dbReference>
<comment type="subunit">
    <text evidence="17">Homotetramer.</text>
</comment>
<dbReference type="PANTHER" id="PTHR12592">
    <property type="entry name" value="ATP-DEPENDENT (S)-NAD(P)H-HYDRATE DEHYDRATASE FAMILY MEMBER"/>
    <property type="match status" value="1"/>
</dbReference>
<dbReference type="Pfam" id="PF01256">
    <property type="entry name" value="Carb_kinase"/>
    <property type="match status" value="1"/>
</dbReference>
<keyword evidence="12 17" id="KW-0456">Lyase</keyword>
<evidence type="ECO:0000259" key="20">
    <source>
        <dbReference type="PROSITE" id="PS51383"/>
    </source>
</evidence>
<dbReference type="Gene3D" id="3.40.1190.20">
    <property type="match status" value="1"/>
</dbReference>
<feature type="binding site" evidence="18">
    <location>
        <position position="152"/>
    </location>
    <ligand>
        <name>(6S)-NADPHX</name>
        <dbReference type="ChEBI" id="CHEBI:64076"/>
    </ligand>
</feature>
<evidence type="ECO:0000256" key="7">
    <source>
        <dbReference type="ARBA" id="ARBA00022840"/>
    </source>
</evidence>
<dbReference type="PATRIC" id="fig|1261.5.peg.53"/>
<feature type="binding site" evidence="18">
    <location>
        <position position="137"/>
    </location>
    <ligand>
        <name>K(+)</name>
        <dbReference type="ChEBI" id="CHEBI:29103"/>
    </ligand>
</feature>
<reference evidence="22 23" key="1">
    <citation type="submission" date="2016-02" db="EMBL/GenBank/DDBJ databases">
        <authorList>
            <person name="Wen L."/>
            <person name="He K."/>
            <person name="Yang H."/>
        </authorList>
    </citation>
    <scope>NUCLEOTIDE SEQUENCE [LARGE SCALE GENOMIC DNA]</scope>
    <source>
        <strain evidence="22 23">MJR8628A</strain>
    </source>
</reference>
<dbReference type="PIRSF" id="PIRSF017184">
    <property type="entry name" value="Nnr"/>
    <property type="match status" value="1"/>
</dbReference>
<dbReference type="SUPFAM" id="SSF53613">
    <property type="entry name" value="Ribokinase-like"/>
    <property type="match status" value="1"/>
</dbReference>
<comment type="function">
    <text evidence="14 19">Bifunctional enzyme that catalyzes the epimerization of the S- and R-forms of NAD(P)HX and the dehydration of the S-form of NAD(P)HX at the expense of ADP, which is converted to AMP. This allows the repair of both epimers of NAD(P)HX, a damaged form of NAD(P)H that is a result of enzymatic or heat-dependent hydration.</text>
</comment>
<dbReference type="Proteomes" id="UP000070326">
    <property type="component" value="Unassembled WGS sequence"/>
</dbReference>
<comment type="cofactor">
    <cofactor evidence="18 19">
        <name>K(+)</name>
        <dbReference type="ChEBI" id="CHEBI:29103"/>
    </cofactor>
    <text evidence="18 19">Binds 1 potassium ion per subunit.</text>
</comment>
<evidence type="ECO:0000259" key="21">
    <source>
        <dbReference type="PROSITE" id="PS51385"/>
    </source>
</evidence>
<evidence type="ECO:0000256" key="11">
    <source>
        <dbReference type="ARBA" id="ARBA00023235"/>
    </source>
</evidence>
<evidence type="ECO:0000256" key="9">
    <source>
        <dbReference type="ARBA" id="ARBA00022958"/>
    </source>
</evidence>
<feature type="binding site" evidence="17">
    <location>
        <begin position="447"/>
        <end position="451"/>
    </location>
    <ligand>
        <name>AMP</name>
        <dbReference type="ChEBI" id="CHEBI:456215"/>
    </ligand>
</feature>
<dbReference type="PROSITE" id="PS51383">
    <property type="entry name" value="YJEF_C_3"/>
    <property type="match status" value="1"/>
</dbReference>